<feature type="compositionally biased region" description="Basic and acidic residues" evidence="1">
    <location>
        <begin position="292"/>
        <end position="308"/>
    </location>
</feature>
<feature type="region of interest" description="Disordered" evidence="1">
    <location>
        <begin position="83"/>
        <end position="105"/>
    </location>
</feature>
<dbReference type="PANTHER" id="PTHR31025:SF29">
    <property type="entry name" value="SI:CH211-196P9.1"/>
    <property type="match status" value="1"/>
</dbReference>
<evidence type="ECO:0000313" key="3">
    <source>
        <dbReference type="RefSeq" id="XP_055365000.1"/>
    </source>
</evidence>
<feature type="region of interest" description="Disordered" evidence="1">
    <location>
        <begin position="287"/>
        <end position="308"/>
    </location>
</feature>
<accession>A0A9W2XTT2</accession>
<dbReference type="RefSeq" id="XP_055365000.1">
    <property type="nucleotide sequence ID" value="XM_055509025.1"/>
</dbReference>
<dbReference type="GeneID" id="114855495"/>
<protein>
    <submittedName>
        <fullName evidence="3">Uncharacterized protein LOC114855495 isoform X1</fullName>
    </submittedName>
</protein>
<reference evidence="3" key="1">
    <citation type="submission" date="2025-08" db="UniProtKB">
        <authorList>
            <consortium name="RefSeq"/>
        </authorList>
    </citation>
    <scope>IDENTIFICATION</scope>
</reference>
<gene>
    <name evidence="3" type="primary">LOC114855495</name>
</gene>
<feature type="compositionally biased region" description="Basic and acidic residues" evidence="1">
    <location>
        <begin position="89"/>
        <end position="105"/>
    </location>
</feature>
<proteinExistence type="predicted"/>
<organism evidence="2 3">
    <name type="scientific">Betta splendens</name>
    <name type="common">Siamese fighting fish</name>
    <dbReference type="NCBI Taxonomy" id="158456"/>
    <lineage>
        <taxon>Eukaryota</taxon>
        <taxon>Metazoa</taxon>
        <taxon>Chordata</taxon>
        <taxon>Craniata</taxon>
        <taxon>Vertebrata</taxon>
        <taxon>Euteleostomi</taxon>
        <taxon>Actinopterygii</taxon>
        <taxon>Neopterygii</taxon>
        <taxon>Teleostei</taxon>
        <taxon>Neoteleostei</taxon>
        <taxon>Acanthomorphata</taxon>
        <taxon>Anabantaria</taxon>
        <taxon>Anabantiformes</taxon>
        <taxon>Anabantoidei</taxon>
        <taxon>Osphronemidae</taxon>
        <taxon>Betta</taxon>
    </lineage>
</organism>
<dbReference type="OrthoDB" id="7687839at2759"/>
<sequence length="974" mass="109832">MSSTRLGAFRSFLTEKFMNLAVELFEEVETIVETYYEENKRQRTILQMALNPQIQLSKIDIGQHTGATPNVKKQPPQLNTLVQPTRAEPLPKKHKEEQIESDKNSKADDLLTTCVQSDPGEEENINMPYIVNSFHIPAEDPKPDFTASHSGDEEVIYGHKDILTDCNVKNVDVVVESLSLCQSEGGTTECGEPQNSLISEKTKSKHLSTKRTPTKPCLQETKLELPSGVGESPQTFNDARVTLRPIVQLKSLCHRSPHGHCNDIGQHTGATPNVKKQPPQLKTLVQPTRAEPLPKKHKEEQIESDKNSKADDLLTTCVQSDPGEEENINMPYIVNSFHIPAEDPKPDFTASHSGDEEVIYGHKDILTDCNVKNVDVVVESLSLCQSEGGTTECGEPQNSLISEKTKSKHLSTKRTPTKPCLQETKLELPSGVGESPQTFNDARVTLRPIVHLKSLCHRSPHGHCNSRRLIQVKYKQRQRYVTLDDTGERLDFLQFHKKVIERFSLPPEADIVYKDSTGTQINEEIFSDRVRQGYMLLSVFLNNDLSDTLNITTSESSHSRSTLTLDEIPNKRQRLNDPSFAMLARQLVEGVLKIKSGGEEILQEYHATDTLTNATRRKMVNILVAHMTDIHGLIPSKSTKEMYALGIVTLFPSLKDPNSIKGYEYFYDATRNTGCITLRLKTVNRKRRQSSALHQTVLPSNSSCNVPECQRDTNLKGQLNWDACIEAISLLKQTTESLIFQKMNETFQHRRKLVGESDRTADIFSIFPRFLNVKGLVDQDFTLLFGDETSSMFLEKWDMFFRPNVIKQAKTLTSTPELRQLLLIAEGPPGSDLVGTRTSDQQMSSLLLLLHLLPPPPGKSQISACDAAQRLVVFHKKIQDFKEKVNSQTRQYPYLVAVGFVRSKIDSFYIAVDKHLIPCQTNEFLVAFDELFKAHFVFNLPYDAALVNFYTFLQTTVYKIDCPEAARHQTEALT</sequence>
<dbReference type="Proteomes" id="UP000515150">
    <property type="component" value="Chromosome 5"/>
</dbReference>
<dbReference type="PANTHER" id="PTHR31025">
    <property type="entry name" value="SI:CH211-196P9.1-RELATED"/>
    <property type="match status" value="1"/>
</dbReference>
<keyword evidence="2" id="KW-1185">Reference proteome</keyword>
<dbReference type="AlphaFoldDB" id="A0A9W2XTT2"/>
<evidence type="ECO:0000256" key="1">
    <source>
        <dbReference type="SAM" id="MobiDB-lite"/>
    </source>
</evidence>
<evidence type="ECO:0000313" key="2">
    <source>
        <dbReference type="Proteomes" id="UP000515150"/>
    </source>
</evidence>
<name>A0A9W2XTT2_BETSP</name>